<evidence type="ECO:0000259" key="5">
    <source>
        <dbReference type="Pfam" id="PF16198"/>
    </source>
</evidence>
<keyword evidence="2" id="KW-0819">tRNA processing</keyword>
<organism evidence="6">
    <name type="scientific">freshwater metagenome</name>
    <dbReference type="NCBI Taxonomy" id="449393"/>
    <lineage>
        <taxon>unclassified sequences</taxon>
        <taxon>metagenomes</taxon>
        <taxon>ecological metagenomes</taxon>
    </lineage>
</organism>
<feature type="domain" description="Pseudouridine synthase II N-terminal" evidence="4">
    <location>
        <begin position="31"/>
        <end position="181"/>
    </location>
</feature>
<dbReference type="PANTHER" id="PTHR13767:SF2">
    <property type="entry name" value="PSEUDOURIDYLATE SYNTHASE TRUB1"/>
    <property type="match status" value="1"/>
</dbReference>
<evidence type="ECO:0000259" key="4">
    <source>
        <dbReference type="Pfam" id="PF01509"/>
    </source>
</evidence>
<gene>
    <name evidence="6" type="ORF">UFOPK1874_00423</name>
</gene>
<dbReference type="Pfam" id="PF16198">
    <property type="entry name" value="TruB_C_2"/>
    <property type="match status" value="1"/>
</dbReference>
<dbReference type="InterPro" id="IPR002501">
    <property type="entry name" value="PsdUridine_synth_N"/>
</dbReference>
<dbReference type="EC" id="5.4.99.25" evidence="1"/>
<evidence type="ECO:0000256" key="2">
    <source>
        <dbReference type="ARBA" id="ARBA00022694"/>
    </source>
</evidence>
<dbReference type="GO" id="GO:0003723">
    <property type="term" value="F:RNA binding"/>
    <property type="evidence" value="ECO:0007669"/>
    <property type="project" value="InterPro"/>
</dbReference>
<dbReference type="AlphaFoldDB" id="A0A6J6HJ49"/>
<feature type="domain" description="tRNA pseudouridylate synthase B C-terminal" evidence="5">
    <location>
        <begin position="182"/>
        <end position="219"/>
    </location>
</feature>
<protein>
    <recommendedName>
        <fullName evidence="1">tRNA pseudouridine(55) synthase</fullName>
        <ecNumber evidence="1">5.4.99.25</ecNumber>
    </recommendedName>
</protein>
<keyword evidence="3" id="KW-0413">Isomerase</keyword>
<evidence type="ECO:0000256" key="1">
    <source>
        <dbReference type="ARBA" id="ARBA00012787"/>
    </source>
</evidence>
<name>A0A6J6HJ49_9ZZZZ</name>
<proteinExistence type="inferred from homology"/>
<dbReference type="InterPro" id="IPR020103">
    <property type="entry name" value="PsdUridine_synth_cat_dom_sf"/>
</dbReference>
<dbReference type="CDD" id="cd02573">
    <property type="entry name" value="PseudoU_synth_EcTruB"/>
    <property type="match status" value="1"/>
</dbReference>
<accession>A0A6J6HJ49</accession>
<evidence type="ECO:0000313" key="6">
    <source>
        <dbReference type="EMBL" id="CAB4611044.1"/>
    </source>
</evidence>
<reference evidence="6" key="1">
    <citation type="submission" date="2020-05" db="EMBL/GenBank/DDBJ databases">
        <authorList>
            <person name="Chiriac C."/>
            <person name="Salcher M."/>
            <person name="Ghai R."/>
            <person name="Kavagutti S V."/>
        </authorList>
    </citation>
    <scope>NUCLEOTIDE SEQUENCE</scope>
</reference>
<dbReference type="GO" id="GO:0006400">
    <property type="term" value="P:tRNA modification"/>
    <property type="evidence" value="ECO:0007669"/>
    <property type="project" value="TreeGrafter"/>
</dbReference>
<dbReference type="InterPro" id="IPR032819">
    <property type="entry name" value="TruB_C"/>
</dbReference>
<dbReference type="GO" id="GO:1990481">
    <property type="term" value="P:mRNA pseudouridine synthesis"/>
    <property type="evidence" value="ECO:0007669"/>
    <property type="project" value="TreeGrafter"/>
</dbReference>
<dbReference type="GO" id="GO:0160148">
    <property type="term" value="F:tRNA pseudouridine(55) synthase activity"/>
    <property type="evidence" value="ECO:0007669"/>
    <property type="project" value="UniProtKB-EC"/>
</dbReference>
<dbReference type="EMBL" id="CAEZUX010000030">
    <property type="protein sequence ID" value="CAB4611044.1"/>
    <property type="molecule type" value="Genomic_DNA"/>
</dbReference>
<dbReference type="NCBIfam" id="TIGR00431">
    <property type="entry name" value="TruB"/>
    <property type="match status" value="1"/>
</dbReference>
<dbReference type="SUPFAM" id="SSF55120">
    <property type="entry name" value="Pseudouridine synthase"/>
    <property type="match status" value="1"/>
</dbReference>
<dbReference type="Pfam" id="PF01509">
    <property type="entry name" value="TruB_N"/>
    <property type="match status" value="1"/>
</dbReference>
<evidence type="ECO:0000256" key="3">
    <source>
        <dbReference type="ARBA" id="ARBA00023235"/>
    </source>
</evidence>
<sequence length="291" mass="31810">MARRRPPTVHGLVLLDKPAGMTSHDAVFKLRKHFGEKRMGHAGTLDPDATGLLVVGVGNATRLIRFMGDMDKTYSCEIVLGSETDTLDDSGVTTATYEMTPPDMDEVRRIVAEKFVGDIMQIPPMVSALKVDGVRLHQLAREGIEIERAPRPITVYSFDVEATEDPMVIRAMVRCGGGTYIRSLGADLGTALGGGAHIRTLRRHTTGPYSLEEACTLEEPVLLPVGEMVRGMPTHVLDEQGIDDVLYGRVREAWDGDGPWATTNTDGELIAVFELWRDRIAKPTVVFGGRG</sequence>
<dbReference type="HAMAP" id="MF_01080">
    <property type="entry name" value="TruB_bact"/>
    <property type="match status" value="1"/>
</dbReference>
<dbReference type="Gene3D" id="3.30.2350.10">
    <property type="entry name" value="Pseudouridine synthase"/>
    <property type="match status" value="1"/>
</dbReference>
<dbReference type="InterPro" id="IPR014780">
    <property type="entry name" value="tRNA_psdUridine_synth_TruB"/>
</dbReference>
<dbReference type="PANTHER" id="PTHR13767">
    <property type="entry name" value="TRNA-PSEUDOURIDINE SYNTHASE"/>
    <property type="match status" value="1"/>
</dbReference>